<evidence type="ECO:0000313" key="3">
    <source>
        <dbReference type="EMBL" id="QTE48170.1"/>
    </source>
</evidence>
<name>A0AAE6MH29_9SPHI</name>
<reference evidence="3 5" key="2">
    <citation type="submission" date="2021-03" db="EMBL/GenBank/DDBJ databases">
        <title>Mucilaginibacter strains isolated from gold and copper mining confer multi heavy-metal resistance.</title>
        <authorList>
            <person name="Li Y."/>
        </authorList>
    </citation>
    <scope>NUCLEOTIDE SEQUENCE [LARGE SCALE GENOMIC DNA]</scope>
    <source>
        <strain evidence="3 5">P2-4</strain>
    </source>
</reference>
<evidence type="ECO:0000313" key="4">
    <source>
        <dbReference type="Proteomes" id="UP000250557"/>
    </source>
</evidence>
<feature type="domain" description="Peptidase A9" evidence="1">
    <location>
        <begin position="1"/>
        <end position="17"/>
    </location>
</feature>
<dbReference type="EMBL" id="CP043451">
    <property type="protein sequence ID" value="QEM03078.1"/>
    <property type="molecule type" value="Genomic_DNA"/>
</dbReference>
<evidence type="ECO:0000259" key="1">
    <source>
        <dbReference type="PROSITE" id="PS51531"/>
    </source>
</evidence>
<sequence>MKKDINKAEQLWQNWEERQQRIEKLLGTSAESTRVIQQEKYDFMRMGLYRLSGQPNEKEKFYLNAIRLVTNNLQKKLYPNRFVRLLHQIKTNLYDKPMHLRRFQQQKDASLDLLRQRFKTLGLSSYSGKLENYLDHESNLVAIPMTTQLTDKRTLDVSVQLEKDKTGEYHFRGYQATVLRDGQIESTHAFGADTIVKAQEAVNLLSGRPVLQSYETADGLVAQKWIQFDLNVKTGTDQYKTREFHHAYSLEKSLSEVLPKIGLTGANKKDMVYELQQGNQIAYEARPPISETLYLEANPANRSVLIRDQNKQPVSVETLVARKEDAQKMRVDNTLTLVKSKESDKEQSQTFGIG</sequence>
<gene>
    <name evidence="2" type="ORF">DIU31_005920</name>
    <name evidence="3" type="ORF">J3L21_21790</name>
</gene>
<proteinExistence type="predicted"/>
<evidence type="ECO:0000313" key="2">
    <source>
        <dbReference type="EMBL" id="QEM03078.1"/>
    </source>
</evidence>
<dbReference type="PROSITE" id="PS51531">
    <property type="entry name" value="FV_PR"/>
    <property type="match status" value="1"/>
</dbReference>
<evidence type="ECO:0000313" key="5">
    <source>
        <dbReference type="Proteomes" id="UP000663940"/>
    </source>
</evidence>
<dbReference type="Proteomes" id="UP000663940">
    <property type="component" value="Chromosome"/>
</dbReference>
<dbReference type="AlphaFoldDB" id="A0AAE6MH29"/>
<keyword evidence="5" id="KW-1185">Reference proteome</keyword>
<dbReference type="GO" id="GO:0004190">
    <property type="term" value="F:aspartic-type endopeptidase activity"/>
    <property type="evidence" value="ECO:0007669"/>
    <property type="project" value="InterPro"/>
</dbReference>
<dbReference type="InterPro" id="IPR001641">
    <property type="entry name" value="Spumavirus_A9"/>
</dbReference>
<reference evidence="2 4" key="1">
    <citation type="submission" date="2019-08" db="EMBL/GenBank/DDBJ databases">
        <title>Comparative genome analysis confer to the adaptation heavy metal polluted environment.</title>
        <authorList>
            <person name="Li Y."/>
        </authorList>
    </citation>
    <scope>NUCLEOTIDE SEQUENCE [LARGE SCALE GENOMIC DNA]</scope>
    <source>
        <strain evidence="2 4">P2</strain>
    </source>
</reference>
<dbReference type="Proteomes" id="UP000250557">
    <property type="component" value="Chromosome"/>
</dbReference>
<organism evidence="2 4">
    <name type="scientific">Mucilaginibacter rubeus</name>
    <dbReference type="NCBI Taxonomy" id="2027860"/>
    <lineage>
        <taxon>Bacteria</taxon>
        <taxon>Pseudomonadati</taxon>
        <taxon>Bacteroidota</taxon>
        <taxon>Sphingobacteriia</taxon>
        <taxon>Sphingobacteriales</taxon>
        <taxon>Sphingobacteriaceae</taxon>
        <taxon>Mucilaginibacter</taxon>
    </lineage>
</organism>
<dbReference type="GO" id="GO:0006508">
    <property type="term" value="P:proteolysis"/>
    <property type="evidence" value="ECO:0007669"/>
    <property type="project" value="InterPro"/>
</dbReference>
<protein>
    <recommendedName>
        <fullName evidence="1">Peptidase A9 domain-containing protein</fullName>
    </recommendedName>
</protein>
<dbReference type="RefSeq" id="WP_112656770.1">
    <property type="nucleotide sequence ID" value="NZ_CP043451.1"/>
</dbReference>
<accession>A0AAE6MH29</accession>
<dbReference type="EMBL" id="CP071880">
    <property type="protein sequence ID" value="QTE48170.1"/>
    <property type="molecule type" value="Genomic_DNA"/>
</dbReference>